<dbReference type="PANTHER" id="PTHR35392:SF5">
    <property type="entry name" value="ZN(2)-C6 FUNGAL-TYPE DOMAIN-CONTAINING PROTEIN"/>
    <property type="match status" value="1"/>
</dbReference>
<sequence>MSALGTKRRRYNTEVFDGNVRPAELLGACHNSRRCHGCFQKRQKQSQHSSCSTVSTPLFEFGVQQTIQNSLLKDLDRRFLAGNDFQHANGFVGIPSESLLYDSSEGSSSQELDINMQRYTSRGATRPQEFSRYHAPPHFEMDSAPCNEPDHLSLELDAILDQFPNSASFENPGTNQNIQDVDCSAEHGNNHRFPQFRDHTVHNTYNQIWANPISTSPETSASDCCHEQSISNTSCYGSLDIFDPFQRSQHSVDSRSYTNLMNQPSILPGWNMSENQLDYGRGYNNSCAIGQNVSVENPFNNNRVYFQARIDESMSMSTFAASSVTMNVASVSPQEKLLDEPWDFDSQPQATNIMEIQSNFDLASGMPSSNVETPYLNSSKSPDSAKWDTGNVSENESNILYSKYDPESIKNLPSQLSRGFTDNTFEIGVTCGRGYPAMKLRLSEFVPLNGNSTYVPFLCTGDNPAYYVPRYTAPVAFKSLNTEDLLDTCRKHVARMAKHLCDHPRLAKGKSNLSEEILEAITQYHTMMLYAARYFLATTIGYTSESAIQVLKTVRKPSQREWNINPISHLLNRQIKSVMHLLLRELTRDVLEDLEKELRTRSKTVWGVCFSVVLILCLCMEDVQIGVSGAVMHKKLHGPEDEVPSTASVIDTCRKLDELPFGHIMALFHGVYRSQKRPSSTKKDHIYNPIRDGPLVDPNESLDQDSADLVYSIQEIFKSNSTELADRAKQPYFNTGHESLNQLQVFIQARRLVLGSTNSFNIGIAGRPQSSFGISGAVILLEEGTPKLPYSNPNPKL</sequence>
<dbReference type="EMBL" id="JAAMPI010000369">
    <property type="protein sequence ID" value="KAF4632185.1"/>
    <property type="molecule type" value="Genomic_DNA"/>
</dbReference>
<dbReference type="Proteomes" id="UP000566819">
    <property type="component" value="Unassembled WGS sequence"/>
</dbReference>
<protein>
    <submittedName>
        <fullName evidence="2">Uncharacterized protein</fullName>
    </submittedName>
</protein>
<dbReference type="AlphaFoldDB" id="A0A8H4RNN6"/>
<gene>
    <name evidence="2" type="ORF">G7Y89_g5942</name>
</gene>
<feature type="region of interest" description="Disordered" evidence="1">
    <location>
        <begin position="371"/>
        <end position="391"/>
    </location>
</feature>
<comment type="caution">
    <text evidence="2">The sequence shown here is derived from an EMBL/GenBank/DDBJ whole genome shotgun (WGS) entry which is preliminary data.</text>
</comment>
<dbReference type="OrthoDB" id="3542743at2759"/>
<evidence type="ECO:0000313" key="2">
    <source>
        <dbReference type="EMBL" id="KAF4632185.1"/>
    </source>
</evidence>
<feature type="compositionally biased region" description="Polar residues" evidence="1">
    <location>
        <begin position="371"/>
        <end position="382"/>
    </location>
</feature>
<organism evidence="2 3">
    <name type="scientific">Cudoniella acicularis</name>
    <dbReference type="NCBI Taxonomy" id="354080"/>
    <lineage>
        <taxon>Eukaryota</taxon>
        <taxon>Fungi</taxon>
        <taxon>Dikarya</taxon>
        <taxon>Ascomycota</taxon>
        <taxon>Pezizomycotina</taxon>
        <taxon>Leotiomycetes</taxon>
        <taxon>Helotiales</taxon>
        <taxon>Tricladiaceae</taxon>
        <taxon>Cudoniella</taxon>
    </lineage>
</organism>
<name>A0A8H4RNN6_9HELO</name>
<accession>A0A8H4RNN6</accession>
<dbReference type="InterPro" id="IPR052973">
    <property type="entry name" value="Fungal_sec-metab_reg_TF"/>
</dbReference>
<dbReference type="PANTHER" id="PTHR35392">
    <property type="entry name" value="ZN(II)2CYS6 TRANSCRIPTION FACTOR (EUROFUNG)-RELATED-RELATED"/>
    <property type="match status" value="1"/>
</dbReference>
<reference evidence="2 3" key="1">
    <citation type="submission" date="2020-03" db="EMBL/GenBank/DDBJ databases">
        <title>Draft Genome Sequence of Cudoniella acicularis.</title>
        <authorList>
            <person name="Buettner E."/>
            <person name="Kellner H."/>
        </authorList>
    </citation>
    <scope>NUCLEOTIDE SEQUENCE [LARGE SCALE GENOMIC DNA]</scope>
    <source>
        <strain evidence="2 3">DSM 108380</strain>
    </source>
</reference>
<evidence type="ECO:0000313" key="3">
    <source>
        <dbReference type="Proteomes" id="UP000566819"/>
    </source>
</evidence>
<keyword evidence="3" id="KW-1185">Reference proteome</keyword>
<evidence type="ECO:0000256" key="1">
    <source>
        <dbReference type="SAM" id="MobiDB-lite"/>
    </source>
</evidence>
<proteinExistence type="predicted"/>